<feature type="transmembrane region" description="Helical" evidence="7">
    <location>
        <begin position="144"/>
        <end position="168"/>
    </location>
</feature>
<evidence type="ECO:0000256" key="6">
    <source>
        <dbReference type="SAM" id="MobiDB-lite"/>
    </source>
</evidence>
<dbReference type="Pfam" id="PF01490">
    <property type="entry name" value="Aa_trans"/>
    <property type="match status" value="1"/>
</dbReference>
<dbReference type="AlphaFoldDB" id="A0A0P1BL63"/>
<dbReference type="STRING" id="401625.A0A0P1BL63"/>
<keyword evidence="5 7" id="KW-0472">Membrane</keyword>
<evidence type="ECO:0000256" key="3">
    <source>
        <dbReference type="ARBA" id="ARBA00022692"/>
    </source>
</evidence>
<protein>
    <submittedName>
        <fullName evidence="9">Amino acid transporter</fullName>
    </submittedName>
</protein>
<organism evidence="9 10">
    <name type="scientific">Ceraceosorus bombacis</name>
    <dbReference type="NCBI Taxonomy" id="401625"/>
    <lineage>
        <taxon>Eukaryota</taxon>
        <taxon>Fungi</taxon>
        <taxon>Dikarya</taxon>
        <taxon>Basidiomycota</taxon>
        <taxon>Ustilaginomycotina</taxon>
        <taxon>Exobasidiomycetes</taxon>
        <taxon>Ceraceosorales</taxon>
        <taxon>Ceraceosoraceae</taxon>
        <taxon>Ceraceosorus</taxon>
    </lineage>
</organism>
<dbReference type="EMBL" id="CCYA01000318">
    <property type="protein sequence ID" value="CEH16680.1"/>
    <property type="molecule type" value="Genomic_DNA"/>
</dbReference>
<name>A0A0P1BL63_9BASI</name>
<accession>A0A0P1BL63</accession>
<comment type="similarity">
    <text evidence="2">Belongs to the amino acid/polyamine transporter 2 family.</text>
</comment>
<evidence type="ECO:0000256" key="7">
    <source>
        <dbReference type="SAM" id="Phobius"/>
    </source>
</evidence>
<dbReference type="GO" id="GO:0016020">
    <property type="term" value="C:membrane"/>
    <property type="evidence" value="ECO:0007669"/>
    <property type="project" value="UniProtKB-SubCell"/>
</dbReference>
<dbReference type="GO" id="GO:0015179">
    <property type="term" value="F:L-amino acid transmembrane transporter activity"/>
    <property type="evidence" value="ECO:0007669"/>
    <property type="project" value="TreeGrafter"/>
</dbReference>
<feature type="transmembrane region" description="Helical" evidence="7">
    <location>
        <begin position="296"/>
        <end position="318"/>
    </location>
</feature>
<feature type="transmembrane region" description="Helical" evidence="7">
    <location>
        <begin position="384"/>
        <end position="408"/>
    </location>
</feature>
<evidence type="ECO:0000256" key="1">
    <source>
        <dbReference type="ARBA" id="ARBA00004141"/>
    </source>
</evidence>
<comment type="subcellular location">
    <subcellularLocation>
        <location evidence="1">Membrane</location>
        <topology evidence="1">Multi-pass membrane protein</topology>
    </subcellularLocation>
</comment>
<feature type="transmembrane region" description="Helical" evidence="7">
    <location>
        <begin position="414"/>
        <end position="435"/>
    </location>
</feature>
<keyword evidence="10" id="KW-1185">Reference proteome</keyword>
<evidence type="ECO:0000256" key="2">
    <source>
        <dbReference type="ARBA" id="ARBA00008066"/>
    </source>
</evidence>
<evidence type="ECO:0000256" key="5">
    <source>
        <dbReference type="ARBA" id="ARBA00023136"/>
    </source>
</evidence>
<dbReference type="PANTHER" id="PTHR22950:SF479">
    <property type="entry name" value="AMINO ACID TRANSPORTER (EUROFUNG)-RELATED"/>
    <property type="match status" value="1"/>
</dbReference>
<dbReference type="Gene3D" id="1.20.1740.10">
    <property type="entry name" value="Amino acid/polyamine transporter I"/>
    <property type="match status" value="1"/>
</dbReference>
<reference evidence="9 10" key="1">
    <citation type="submission" date="2014-09" db="EMBL/GenBank/DDBJ databases">
        <authorList>
            <person name="Magalhaes I.L.F."/>
            <person name="Oliveira U."/>
            <person name="Santos F.R."/>
            <person name="Vidigal T.H.D.A."/>
            <person name="Brescovit A.D."/>
            <person name="Santos A.J."/>
        </authorList>
    </citation>
    <scope>NUCLEOTIDE SEQUENCE [LARGE SCALE GENOMIC DNA]</scope>
</reference>
<evidence type="ECO:0000259" key="8">
    <source>
        <dbReference type="Pfam" id="PF01490"/>
    </source>
</evidence>
<sequence>MDMSKDDVEKQHGGAMVQESVEPYEGPTSVDAIASTSSSGVVEARTAAAAATAAASREKGTILSESKNLGRYHTALILFTNQVGLGILSLPRACQILGIVPGVIAIIGIGLLSTYTAYVLLQYWRRYPHALNMVDFARILGGRALEMVVGISFVLNLVLTCASSSVTISTALNSISENALCTAGFVGFAALASFILSLPRTFKFVAHVGVPSTISIIAAVLIVMISLGVADEAQLGRGAAAAQSESEAVRIEVIGRPNFSQGLSACLNIAYAYAGNSGFVSVMAEMRDASHDFVPALVWLQAAAITLYVVTAIVVYALAGQYTTSPALGAAPATIAKIAYGIALPCLLGTALVFGHTAIKYLYIISLKLLGAQNQATSNTKTSWISWISCALLFWTAAFLIANAVPIFDSILDISSATFIAWFTFGISGVFWFHLNWHPDDQTGVRPFKKNWKKKTLALLNVAIIVIALFMNSAGLYVAITRLLHIFRDDANAISAPFTCADNSVF</sequence>
<feature type="transmembrane region" description="Helical" evidence="7">
    <location>
        <begin position="456"/>
        <end position="480"/>
    </location>
</feature>
<feature type="transmembrane region" description="Helical" evidence="7">
    <location>
        <begin position="338"/>
        <end position="363"/>
    </location>
</feature>
<feature type="transmembrane region" description="Helical" evidence="7">
    <location>
        <begin position="180"/>
        <end position="198"/>
    </location>
</feature>
<dbReference type="PANTHER" id="PTHR22950">
    <property type="entry name" value="AMINO ACID TRANSPORTER"/>
    <property type="match status" value="1"/>
</dbReference>
<evidence type="ECO:0000313" key="10">
    <source>
        <dbReference type="Proteomes" id="UP000054845"/>
    </source>
</evidence>
<feature type="compositionally biased region" description="Basic and acidic residues" evidence="6">
    <location>
        <begin position="1"/>
        <end position="12"/>
    </location>
</feature>
<feature type="domain" description="Amino acid transporter transmembrane" evidence="8">
    <location>
        <begin position="74"/>
        <end position="477"/>
    </location>
</feature>
<dbReference type="InterPro" id="IPR013057">
    <property type="entry name" value="AA_transpt_TM"/>
</dbReference>
<evidence type="ECO:0000313" key="9">
    <source>
        <dbReference type="EMBL" id="CEH16680.1"/>
    </source>
</evidence>
<keyword evidence="4 7" id="KW-1133">Transmembrane helix</keyword>
<evidence type="ECO:0000256" key="4">
    <source>
        <dbReference type="ARBA" id="ARBA00022989"/>
    </source>
</evidence>
<dbReference type="Proteomes" id="UP000054845">
    <property type="component" value="Unassembled WGS sequence"/>
</dbReference>
<feature type="transmembrane region" description="Helical" evidence="7">
    <location>
        <begin position="204"/>
        <end position="227"/>
    </location>
</feature>
<keyword evidence="3 7" id="KW-0812">Transmembrane</keyword>
<feature type="region of interest" description="Disordered" evidence="6">
    <location>
        <begin position="1"/>
        <end position="29"/>
    </location>
</feature>
<dbReference type="OrthoDB" id="40134at2759"/>
<proteinExistence type="inferred from homology"/>
<feature type="transmembrane region" description="Helical" evidence="7">
    <location>
        <begin position="102"/>
        <end position="124"/>
    </location>
</feature>